<evidence type="ECO:0000256" key="4">
    <source>
        <dbReference type="SAM" id="SignalP"/>
    </source>
</evidence>
<feature type="chain" id="PRO_5046097486" description="peptidylprolyl isomerase" evidence="4">
    <location>
        <begin position="22"/>
        <end position="284"/>
    </location>
</feature>
<dbReference type="Proteomes" id="UP001500359">
    <property type="component" value="Unassembled WGS sequence"/>
</dbReference>
<gene>
    <name evidence="6" type="ORF">GCM10009114_23750</name>
</gene>
<proteinExistence type="predicted"/>
<feature type="signal peptide" evidence="4">
    <location>
        <begin position="1"/>
        <end position="21"/>
    </location>
</feature>
<dbReference type="Pfam" id="PF00160">
    <property type="entry name" value="Pro_isomerase"/>
    <property type="match status" value="1"/>
</dbReference>
<dbReference type="EMBL" id="BAAAFD010000006">
    <property type="protein sequence ID" value="GAA0857543.1"/>
    <property type="molecule type" value="Genomic_DNA"/>
</dbReference>
<dbReference type="PROSITE" id="PS50072">
    <property type="entry name" value="CSA_PPIASE_2"/>
    <property type="match status" value="1"/>
</dbReference>
<reference evidence="6 7" key="1">
    <citation type="journal article" date="2019" name="Int. J. Syst. Evol. Microbiol.">
        <title>The Global Catalogue of Microorganisms (GCM) 10K type strain sequencing project: providing services to taxonomists for standard genome sequencing and annotation.</title>
        <authorList>
            <consortium name="The Broad Institute Genomics Platform"/>
            <consortium name="The Broad Institute Genome Sequencing Center for Infectious Disease"/>
            <person name="Wu L."/>
            <person name="Ma J."/>
        </authorList>
    </citation>
    <scope>NUCLEOTIDE SEQUENCE [LARGE SCALE GENOMIC DNA]</scope>
    <source>
        <strain evidence="6 7">JCM 15896</strain>
    </source>
</reference>
<organism evidence="6 7">
    <name type="scientific">Aliiglaciecola litoralis</name>
    <dbReference type="NCBI Taxonomy" id="582857"/>
    <lineage>
        <taxon>Bacteria</taxon>
        <taxon>Pseudomonadati</taxon>
        <taxon>Pseudomonadota</taxon>
        <taxon>Gammaproteobacteria</taxon>
        <taxon>Alteromonadales</taxon>
        <taxon>Alteromonadaceae</taxon>
        <taxon>Aliiglaciecola</taxon>
    </lineage>
</organism>
<evidence type="ECO:0000256" key="3">
    <source>
        <dbReference type="ARBA" id="ARBA00023235"/>
    </source>
</evidence>
<dbReference type="InterPro" id="IPR029000">
    <property type="entry name" value="Cyclophilin-like_dom_sf"/>
</dbReference>
<dbReference type="GO" id="GO:0016853">
    <property type="term" value="F:isomerase activity"/>
    <property type="evidence" value="ECO:0007669"/>
    <property type="project" value="UniProtKB-KW"/>
</dbReference>
<keyword evidence="3 6" id="KW-0413">Isomerase</keyword>
<keyword evidence="2" id="KW-0697">Rotamase</keyword>
<evidence type="ECO:0000256" key="2">
    <source>
        <dbReference type="ARBA" id="ARBA00023110"/>
    </source>
</evidence>
<sequence length="284" mass="31937">MPNLVLIIVFLGVFISSPLQAQDSDQWRTPSLDDLVYMQTTEGLVIIELAPFMAPNHVARFKHLVSEGFYDGLDFYRVIDGFVAQAGDMSGEKLTKYKQPLNAEFTRKAPANSHFQLEQDKDFMAPQTGYLHGFAAGRDPSKNEEWLLHCPGTVAMARSNDKDSATTDFYVVIGQATRHLDRNMSAFAKVIYGMPALQSVSRASVNTPSGVIEKPQQRSKINWIKLAEDVPAKDRIAVQLQHQDSSQVKQRLDSARKLDNAFFHYKGNGNLDMCYYQLKSRLAD</sequence>
<evidence type="ECO:0000313" key="6">
    <source>
        <dbReference type="EMBL" id="GAA0857543.1"/>
    </source>
</evidence>
<dbReference type="RefSeq" id="WP_343860230.1">
    <property type="nucleotide sequence ID" value="NZ_BAAAFD010000006.1"/>
</dbReference>
<comment type="caution">
    <text evidence="6">The sequence shown here is derived from an EMBL/GenBank/DDBJ whole genome shotgun (WGS) entry which is preliminary data.</text>
</comment>
<keyword evidence="7" id="KW-1185">Reference proteome</keyword>
<evidence type="ECO:0000256" key="1">
    <source>
        <dbReference type="ARBA" id="ARBA00013194"/>
    </source>
</evidence>
<accession>A0ABN1LLD6</accession>
<dbReference type="EC" id="5.2.1.8" evidence="1"/>
<dbReference type="InterPro" id="IPR002130">
    <property type="entry name" value="Cyclophilin-type_PPIase_dom"/>
</dbReference>
<dbReference type="PANTHER" id="PTHR43246">
    <property type="entry name" value="PEPTIDYL-PROLYL CIS-TRANS ISOMERASE CYP38, CHLOROPLASTIC"/>
    <property type="match status" value="1"/>
</dbReference>
<dbReference type="SUPFAM" id="SSF50891">
    <property type="entry name" value="Cyclophilin-like"/>
    <property type="match status" value="1"/>
</dbReference>
<evidence type="ECO:0000313" key="7">
    <source>
        <dbReference type="Proteomes" id="UP001500359"/>
    </source>
</evidence>
<keyword evidence="4" id="KW-0732">Signal</keyword>
<dbReference type="InterPro" id="IPR044665">
    <property type="entry name" value="E_coli_cyclophilin_A-like"/>
</dbReference>
<protein>
    <recommendedName>
        <fullName evidence="1">peptidylprolyl isomerase</fullName>
        <ecNumber evidence="1">5.2.1.8</ecNumber>
    </recommendedName>
</protein>
<feature type="domain" description="PPIase cyclophilin-type" evidence="5">
    <location>
        <begin position="32"/>
        <end position="221"/>
    </location>
</feature>
<dbReference type="Gene3D" id="2.40.100.10">
    <property type="entry name" value="Cyclophilin-like"/>
    <property type="match status" value="1"/>
</dbReference>
<name>A0ABN1LLD6_9ALTE</name>
<evidence type="ECO:0000259" key="5">
    <source>
        <dbReference type="PROSITE" id="PS50072"/>
    </source>
</evidence>